<gene>
    <name evidence="1" type="ORF">CC80DRAFT_459115</name>
</gene>
<dbReference type="Gene3D" id="3.40.50.1820">
    <property type="entry name" value="alpha/beta hydrolase"/>
    <property type="match status" value="2"/>
</dbReference>
<accession>A0A6A5T794</accession>
<dbReference type="OrthoDB" id="10034502at2759"/>
<evidence type="ECO:0000313" key="1">
    <source>
        <dbReference type="EMBL" id="KAF1948513.1"/>
    </source>
</evidence>
<name>A0A6A5T794_9PLEO</name>
<dbReference type="InterPro" id="IPR013744">
    <property type="entry name" value="SidJ"/>
</dbReference>
<proteinExistence type="predicted"/>
<dbReference type="InterPro" id="IPR029058">
    <property type="entry name" value="AB_hydrolase_fold"/>
</dbReference>
<protein>
    <submittedName>
        <fullName evidence="1">DUF1749-domain-containing protein</fullName>
    </submittedName>
</protein>
<reference evidence="1" key="1">
    <citation type="journal article" date="2020" name="Stud. Mycol.">
        <title>101 Dothideomycetes genomes: a test case for predicting lifestyles and emergence of pathogens.</title>
        <authorList>
            <person name="Haridas S."/>
            <person name="Albert R."/>
            <person name="Binder M."/>
            <person name="Bloem J."/>
            <person name="Labutti K."/>
            <person name="Salamov A."/>
            <person name="Andreopoulos B."/>
            <person name="Baker S."/>
            <person name="Barry K."/>
            <person name="Bills G."/>
            <person name="Bluhm B."/>
            <person name="Cannon C."/>
            <person name="Castanera R."/>
            <person name="Culley D."/>
            <person name="Daum C."/>
            <person name="Ezra D."/>
            <person name="Gonzalez J."/>
            <person name="Henrissat B."/>
            <person name="Kuo A."/>
            <person name="Liang C."/>
            <person name="Lipzen A."/>
            <person name="Lutzoni F."/>
            <person name="Magnuson J."/>
            <person name="Mondo S."/>
            <person name="Nolan M."/>
            <person name="Ohm R."/>
            <person name="Pangilinan J."/>
            <person name="Park H.-J."/>
            <person name="Ramirez L."/>
            <person name="Alfaro M."/>
            <person name="Sun H."/>
            <person name="Tritt A."/>
            <person name="Yoshinaga Y."/>
            <person name="Zwiers L.-H."/>
            <person name="Turgeon B."/>
            <person name="Goodwin S."/>
            <person name="Spatafora J."/>
            <person name="Crous P."/>
            <person name="Grigoriev I."/>
        </authorList>
    </citation>
    <scope>NUCLEOTIDE SEQUENCE</scope>
    <source>
        <strain evidence="1">CBS 675.92</strain>
    </source>
</reference>
<dbReference type="AlphaFoldDB" id="A0A6A5T794"/>
<dbReference type="EMBL" id="ML977056">
    <property type="protein sequence ID" value="KAF1948513.1"/>
    <property type="molecule type" value="Genomic_DNA"/>
</dbReference>
<dbReference type="SUPFAM" id="SSF53474">
    <property type="entry name" value="alpha/beta-Hydrolases"/>
    <property type="match status" value="1"/>
</dbReference>
<evidence type="ECO:0000313" key="2">
    <source>
        <dbReference type="Proteomes" id="UP000800035"/>
    </source>
</evidence>
<dbReference type="PANTHER" id="PTHR31591">
    <property type="entry name" value="UPF0613 PROTEIN PB24D3.06C"/>
    <property type="match status" value="1"/>
</dbReference>
<dbReference type="PANTHER" id="PTHR31591:SF1">
    <property type="entry name" value="UPF0613 PROTEIN PB24D3.06C"/>
    <property type="match status" value="1"/>
</dbReference>
<dbReference type="Pfam" id="PF08538">
    <property type="entry name" value="DUF1749"/>
    <property type="match status" value="2"/>
</dbReference>
<keyword evidence="2" id="KW-1185">Reference proteome</keyword>
<dbReference type="Proteomes" id="UP000800035">
    <property type="component" value="Unassembled WGS sequence"/>
</dbReference>
<organism evidence="1 2">
    <name type="scientific">Byssothecium circinans</name>
    <dbReference type="NCBI Taxonomy" id="147558"/>
    <lineage>
        <taxon>Eukaryota</taxon>
        <taxon>Fungi</taxon>
        <taxon>Dikarya</taxon>
        <taxon>Ascomycota</taxon>
        <taxon>Pezizomycotina</taxon>
        <taxon>Dothideomycetes</taxon>
        <taxon>Pleosporomycetidae</taxon>
        <taxon>Pleosporales</taxon>
        <taxon>Massarineae</taxon>
        <taxon>Massarinaceae</taxon>
        <taxon>Byssothecium</taxon>
    </lineage>
</organism>
<sequence>MAPHAGTLHNYTKTLVAFEHSSPSTSTSTPSPPLNTLLWLGGLGDGLLTVSYPRAIATSLPPTWRIAEVLTSSSYRGWATGSLQQDAKQLGLCVEYFRSLRPGGKIVLMGHSTGCQDIMEYLVGTGAQQRAIVDGVVLQAGVSDREAWDGMGGADGGGTAVGRLFGHGVSAYRAWSLLCRGGDDDFFSSDLGDEVLGKTFGRVGGRTGRVMMVWGERDEYVPRGVDGGKLLSRWARVVREGGGSVDEVNGGIIEGASHNLNGDPEEVVRDLVGRVVRFLEGLGGESG</sequence>